<dbReference type="InterPro" id="IPR005068">
    <property type="entry name" value="Phage_lambda_Stf-r2"/>
</dbReference>
<dbReference type="AlphaFoldDB" id="A0AAX2KSK7"/>
<proteinExistence type="predicted"/>
<dbReference type="GO" id="GO:0046718">
    <property type="term" value="P:symbiont entry into host cell"/>
    <property type="evidence" value="ECO:0007669"/>
    <property type="project" value="InterPro"/>
</dbReference>
<evidence type="ECO:0000259" key="1">
    <source>
        <dbReference type="Pfam" id="PF20622"/>
    </source>
</evidence>
<dbReference type="Pfam" id="PF03406">
    <property type="entry name" value="Phage_fiber_2"/>
    <property type="match status" value="1"/>
</dbReference>
<evidence type="ECO:0000313" key="2">
    <source>
        <dbReference type="EMBL" id="STP66904.1"/>
    </source>
</evidence>
<dbReference type="GO" id="GO:0019062">
    <property type="term" value="P:virion attachment to host cell"/>
    <property type="evidence" value="ECO:0007669"/>
    <property type="project" value="InterPro"/>
</dbReference>
<gene>
    <name evidence="2" type="ORF">NCTC13379_02340</name>
</gene>
<dbReference type="Pfam" id="PF20622">
    <property type="entry name" value="Big_15"/>
    <property type="match status" value="1"/>
</dbReference>
<sequence length="547" mass="61149">MKFTKELPVWLAPGIKPPESLTSDGWKASQKPPADYFNWFFSRTHGALKELQDSATHIEDFNAHKSNISNPHAVTATQVGLGNVLNQKQATKSEFDAHDQDNIRHITDVERNSWNGKAEKNHTQPWSTITGIPDSTITKKGIVKLTDSVTSTDILTAATPNSVKQVNDNANAAMASASSVNDNLTSHKIDYKNPHKVTSAQVGSYSKTETDNLFINKSDAENGLLVRKSIEITDLNNAKEPGIYSIPATGVENKPLPNSGSLFVSKDPGGVRQLFQTERTIVIRQFGGIPSKWTDWKEVAFKPNVVNLTEPQRIGGTKEFADIPLVNGTEIALKEDIFFYQKTGLDEVQADYKASFREETNMFLTREGNRVDAYLRVNVVDVTKLKTAFVPIFQIPDGFKIDLSMRESFWNVPLTVTQYTYPQGNYGALYEMNVKGIRFGSDRLGNHYLYGSWHTNDPKPDAKFKYMLYVNLYNLSEGRDFVSGSYKGEIYYVAVEIDGQLGEKLKVSDGFYKYTVGTKINKASQNAWVIGYDQSGTEVTRSKIKIL</sequence>
<dbReference type="InterPro" id="IPR046746">
    <property type="entry name" value="Big_15"/>
</dbReference>
<comment type="caution">
    <text evidence="2">The sequence shown here is derived from an EMBL/GenBank/DDBJ whole genome shotgun (WGS) entry which is preliminary data.</text>
</comment>
<organism evidence="2 3">
    <name type="scientific">Enterococcus faecalis</name>
    <name type="common">Streptococcus faecalis</name>
    <dbReference type="NCBI Taxonomy" id="1351"/>
    <lineage>
        <taxon>Bacteria</taxon>
        <taxon>Bacillati</taxon>
        <taxon>Bacillota</taxon>
        <taxon>Bacilli</taxon>
        <taxon>Lactobacillales</taxon>
        <taxon>Enterococcaceae</taxon>
        <taxon>Enterococcus</taxon>
    </lineage>
</organism>
<feature type="domain" description="Bacterial Ig" evidence="1">
    <location>
        <begin position="479"/>
        <end position="546"/>
    </location>
</feature>
<evidence type="ECO:0000313" key="3">
    <source>
        <dbReference type="Proteomes" id="UP000254396"/>
    </source>
</evidence>
<name>A0AAX2KSK7_ENTFL</name>
<protein>
    <submittedName>
        <fullName evidence="2">Phage tail fibre repeat</fullName>
    </submittedName>
</protein>
<dbReference type="Proteomes" id="UP000254396">
    <property type="component" value="Unassembled WGS sequence"/>
</dbReference>
<accession>A0AAX2KSK7</accession>
<reference evidence="2 3" key="1">
    <citation type="submission" date="2018-06" db="EMBL/GenBank/DDBJ databases">
        <authorList>
            <consortium name="Pathogen Informatics"/>
            <person name="Doyle S."/>
        </authorList>
    </citation>
    <scope>NUCLEOTIDE SEQUENCE [LARGE SCALE GENOMIC DNA]</scope>
    <source>
        <strain evidence="2 3">NCTC13379</strain>
    </source>
</reference>
<dbReference type="CDD" id="cd19958">
    <property type="entry name" value="pyocin_knob"/>
    <property type="match status" value="1"/>
</dbReference>
<dbReference type="EMBL" id="UGIX01000001">
    <property type="protein sequence ID" value="STP66904.1"/>
    <property type="molecule type" value="Genomic_DNA"/>
</dbReference>